<evidence type="ECO:0000256" key="3">
    <source>
        <dbReference type="ARBA" id="ARBA00022516"/>
    </source>
</evidence>
<dbReference type="InterPro" id="IPR013120">
    <property type="entry name" value="FAR_NAD-bd"/>
</dbReference>
<comment type="subcellular location">
    <subcellularLocation>
        <location evidence="1">Membrane</location>
        <topology evidence="1">Multi-pass membrane protein</topology>
    </subcellularLocation>
</comment>
<name>A0AA38MBP2_9CUCU</name>
<keyword evidence="5 10" id="KW-0521">NADP</keyword>
<evidence type="ECO:0000256" key="6">
    <source>
        <dbReference type="ARBA" id="ARBA00022989"/>
    </source>
</evidence>
<evidence type="ECO:0000256" key="7">
    <source>
        <dbReference type="ARBA" id="ARBA00023098"/>
    </source>
</evidence>
<sequence>MSEMYQTYPDRIARFFEDKTVLITGATGFVGKVLLEKMLRACGGVKKVYVLIRSKREKEPQIRLVELFRDPIFGVLKTQHDASIFQKVEAISGDVSLPGLDLSLSDRQKLCSEVEIIFHCAAIVRFDIPLQEAVIVNVRGTKLMLELAKECQNLLNFVHVSTAYCHLDEDIVKEQIYPPPRNPHDVIKICECLENELVETIKNKILEKFPNCYPFTKALSEGLVSDEMERLPVVIFRPSVVVPIWREPLPGYTDNINGPTGLLIGGGKGVIRTLFCRGDGYLDYIPADLVANGLLFSTFDFVTNKGQRRVYNAVSSHAYKLTFNQVVKMGKTIVETALPFNNIFWYPGGSLTQSKIKHYTIMTLFQILPALIIDTILILCRIKPFFMKIQKRTLNAYALCEYYVNRNWDFDNSKSMEAIELLNPREREIYKMDGRGGNFRDYFLNCIHSARLYLLKESDDQIPAAKMQMKVMWFVDWLCKIFVVSALFYYISSKLFS</sequence>
<feature type="transmembrane region" description="Helical" evidence="10">
    <location>
        <begin position="471"/>
        <end position="491"/>
    </location>
</feature>
<dbReference type="Pfam" id="PF07993">
    <property type="entry name" value="NAD_binding_4"/>
    <property type="match status" value="1"/>
</dbReference>
<gene>
    <name evidence="13" type="ORF">Zmor_017126</name>
</gene>
<evidence type="ECO:0000259" key="12">
    <source>
        <dbReference type="Pfam" id="PF07993"/>
    </source>
</evidence>
<dbReference type="GO" id="GO:0102965">
    <property type="term" value="F:alcohol-forming long-chain fatty acyl-CoA reductase activity"/>
    <property type="evidence" value="ECO:0007669"/>
    <property type="project" value="UniProtKB-EC"/>
</dbReference>
<dbReference type="CDD" id="cd05236">
    <property type="entry name" value="FAR-N_SDR_e"/>
    <property type="match status" value="1"/>
</dbReference>
<dbReference type="GO" id="GO:0016020">
    <property type="term" value="C:membrane"/>
    <property type="evidence" value="ECO:0007669"/>
    <property type="project" value="UniProtKB-SubCell"/>
</dbReference>
<evidence type="ECO:0000256" key="9">
    <source>
        <dbReference type="ARBA" id="ARBA00052530"/>
    </source>
</evidence>
<dbReference type="PANTHER" id="PTHR11011:SF61">
    <property type="entry name" value="FATTY ACYL-COA REDUCTASE"/>
    <property type="match status" value="1"/>
</dbReference>
<keyword evidence="6 10" id="KW-1133">Transmembrane helix</keyword>
<evidence type="ECO:0000313" key="13">
    <source>
        <dbReference type="EMBL" id="KAJ3651065.1"/>
    </source>
</evidence>
<organism evidence="13 14">
    <name type="scientific">Zophobas morio</name>
    <dbReference type="NCBI Taxonomy" id="2755281"/>
    <lineage>
        <taxon>Eukaryota</taxon>
        <taxon>Metazoa</taxon>
        <taxon>Ecdysozoa</taxon>
        <taxon>Arthropoda</taxon>
        <taxon>Hexapoda</taxon>
        <taxon>Insecta</taxon>
        <taxon>Pterygota</taxon>
        <taxon>Neoptera</taxon>
        <taxon>Endopterygota</taxon>
        <taxon>Coleoptera</taxon>
        <taxon>Polyphaga</taxon>
        <taxon>Cucujiformia</taxon>
        <taxon>Tenebrionidae</taxon>
        <taxon>Zophobas</taxon>
    </lineage>
</organism>
<dbReference type="CDD" id="cd09071">
    <property type="entry name" value="FAR_C"/>
    <property type="match status" value="1"/>
</dbReference>
<dbReference type="FunFam" id="3.40.50.720:FF:000143">
    <property type="entry name" value="Fatty acyl-CoA reductase"/>
    <property type="match status" value="1"/>
</dbReference>
<feature type="transmembrane region" description="Helical" evidence="10">
    <location>
        <begin position="359"/>
        <end position="382"/>
    </location>
</feature>
<dbReference type="GO" id="GO:0005777">
    <property type="term" value="C:peroxisome"/>
    <property type="evidence" value="ECO:0007669"/>
    <property type="project" value="TreeGrafter"/>
</dbReference>
<dbReference type="InterPro" id="IPR026055">
    <property type="entry name" value="FAR"/>
</dbReference>
<dbReference type="Pfam" id="PF03015">
    <property type="entry name" value="Sterile"/>
    <property type="match status" value="1"/>
</dbReference>
<comment type="caution">
    <text evidence="13">The sequence shown here is derived from an EMBL/GenBank/DDBJ whole genome shotgun (WGS) entry which is preliminary data.</text>
</comment>
<dbReference type="EMBL" id="JALNTZ010000005">
    <property type="protein sequence ID" value="KAJ3651065.1"/>
    <property type="molecule type" value="Genomic_DNA"/>
</dbReference>
<dbReference type="Gene3D" id="3.40.50.720">
    <property type="entry name" value="NAD(P)-binding Rossmann-like Domain"/>
    <property type="match status" value="1"/>
</dbReference>
<keyword evidence="4 10" id="KW-0812">Transmembrane</keyword>
<accession>A0AA38MBP2</accession>
<keyword evidence="10" id="KW-0560">Oxidoreductase</keyword>
<evidence type="ECO:0000256" key="10">
    <source>
        <dbReference type="RuleBase" id="RU363097"/>
    </source>
</evidence>
<dbReference type="PANTHER" id="PTHR11011">
    <property type="entry name" value="MALE STERILITY PROTEIN 2-RELATED"/>
    <property type="match status" value="1"/>
</dbReference>
<keyword evidence="8 10" id="KW-0472">Membrane</keyword>
<dbReference type="EC" id="1.2.1.84" evidence="10"/>
<evidence type="ECO:0000256" key="5">
    <source>
        <dbReference type="ARBA" id="ARBA00022857"/>
    </source>
</evidence>
<evidence type="ECO:0000256" key="1">
    <source>
        <dbReference type="ARBA" id="ARBA00004141"/>
    </source>
</evidence>
<comment type="catalytic activity">
    <reaction evidence="9 10">
        <text>a long-chain fatty acyl-CoA + 2 NADPH + 2 H(+) = a long-chain primary fatty alcohol + 2 NADP(+) + CoA</text>
        <dbReference type="Rhea" id="RHEA:52716"/>
        <dbReference type="ChEBI" id="CHEBI:15378"/>
        <dbReference type="ChEBI" id="CHEBI:57287"/>
        <dbReference type="ChEBI" id="CHEBI:57783"/>
        <dbReference type="ChEBI" id="CHEBI:58349"/>
        <dbReference type="ChEBI" id="CHEBI:77396"/>
        <dbReference type="ChEBI" id="CHEBI:83139"/>
        <dbReference type="EC" id="1.2.1.84"/>
    </reaction>
</comment>
<keyword evidence="14" id="KW-1185">Reference proteome</keyword>
<feature type="domain" description="Fatty acyl-CoA reductase C-terminal" evidence="11">
    <location>
        <begin position="365"/>
        <end position="457"/>
    </location>
</feature>
<dbReference type="GO" id="GO:0080019">
    <property type="term" value="F:alcohol-forming very long-chain fatty acyl-CoA reductase activity"/>
    <property type="evidence" value="ECO:0007669"/>
    <property type="project" value="InterPro"/>
</dbReference>
<feature type="domain" description="Thioester reductase (TE)" evidence="12">
    <location>
        <begin position="23"/>
        <end position="292"/>
    </location>
</feature>
<evidence type="ECO:0000259" key="11">
    <source>
        <dbReference type="Pfam" id="PF03015"/>
    </source>
</evidence>
<reference evidence="13" key="1">
    <citation type="journal article" date="2023" name="G3 (Bethesda)">
        <title>Whole genome assemblies of Zophobas morio and Tenebrio molitor.</title>
        <authorList>
            <person name="Kaur S."/>
            <person name="Stinson S.A."/>
            <person name="diCenzo G.C."/>
        </authorList>
    </citation>
    <scope>NUCLEOTIDE SEQUENCE</scope>
    <source>
        <strain evidence="13">QUZm001</strain>
    </source>
</reference>
<dbReference type="InterPro" id="IPR033640">
    <property type="entry name" value="FAR_C"/>
</dbReference>
<proteinExistence type="inferred from homology"/>
<dbReference type="InterPro" id="IPR036291">
    <property type="entry name" value="NAD(P)-bd_dom_sf"/>
</dbReference>
<dbReference type="SUPFAM" id="SSF51735">
    <property type="entry name" value="NAD(P)-binding Rossmann-fold domains"/>
    <property type="match status" value="1"/>
</dbReference>
<dbReference type="Proteomes" id="UP001168821">
    <property type="component" value="Unassembled WGS sequence"/>
</dbReference>
<evidence type="ECO:0000313" key="14">
    <source>
        <dbReference type="Proteomes" id="UP001168821"/>
    </source>
</evidence>
<evidence type="ECO:0000256" key="2">
    <source>
        <dbReference type="ARBA" id="ARBA00005928"/>
    </source>
</evidence>
<keyword evidence="3 10" id="KW-0444">Lipid biosynthesis</keyword>
<protein>
    <recommendedName>
        <fullName evidence="10">Fatty acyl-CoA reductase</fullName>
        <ecNumber evidence="10">1.2.1.84</ecNumber>
    </recommendedName>
</protein>
<evidence type="ECO:0000256" key="8">
    <source>
        <dbReference type="ARBA" id="ARBA00023136"/>
    </source>
</evidence>
<dbReference type="AlphaFoldDB" id="A0AA38MBP2"/>
<keyword evidence="7 10" id="KW-0443">Lipid metabolism</keyword>
<dbReference type="GO" id="GO:0035336">
    <property type="term" value="P:long-chain fatty-acyl-CoA metabolic process"/>
    <property type="evidence" value="ECO:0007669"/>
    <property type="project" value="TreeGrafter"/>
</dbReference>
<evidence type="ECO:0000256" key="4">
    <source>
        <dbReference type="ARBA" id="ARBA00022692"/>
    </source>
</evidence>
<comment type="function">
    <text evidence="10">Catalyzes the reduction of fatty acyl-CoA to fatty alcohols.</text>
</comment>
<comment type="similarity">
    <text evidence="2 10">Belongs to the fatty acyl-CoA reductase family.</text>
</comment>